<keyword evidence="2" id="KW-1185">Reference proteome</keyword>
<reference evidence="1 2" key="1">
    <citation type="submission" date="2019-08" db="EMBL/GenBank/DDBJ databases">
        <title>Deep-cultivation of Planctomycetes and their phenomic and genomic characterization uncovers novel biology.</title>
        <authorList>
            <person name="Wiegand S."/>
            <person name="Jogler M."/>
            <person name="Boedeker C."/>
            <person name="Pinto D."/>
            <person name="Vollmers J."/>
            <person name="Rivas-Marin E."/>
            <person name="Kohn T."/>
            <person name="Peeters S.H."/>
            <person name="Heuer A."/>
            <person name="Rast P."/>
            <person name="Oberbeckmann S."/>
            <person name="Bunk B."/>
            <person name="Jeske O."/>
            <person name="Meyerdierks A."/>
            <person name="Storesund J.E."/>
            <person name="Kallscheuer N."/>
            <person name="Luecker S."/>
            <person name="Lage O.M."/>
            <person name="Pohl T."/>
            <person name="Merkel B.J."/>
            <person name="Hornburger P."/>
            <person name="Mueller R.-W."/>
            <person name="Bruemmer F."/>
            <person name="Labrenz M."/>
            <person name="Spormann A.M."/>
            <person name="Op Den Camp H."/>
            <person name="Overmann J."/>
            <person name="Amann R."/>
            <person name="Jetten M.S.M."/>
            <person name="Mascher T."/>
            <person name="Medema M.H."/>
            <person name="Devos D.P."/>
            <person name="Kaster A.-K."/>
            <person name="Ovreas L."/>
            <person name="Rohde M."/>
            <person name="Galperin M.Y."/>
            <person name="Jogler C."/>
        </authorList>
    </citation>
    <scope>NUCLEOTIDE SEQUENCE [LARGE SCALE GENOMIC DNA]</scope>
    <source>
        <strain evidence="1 2">LF1</strain>
    </source>
</reference>
<dbReference type="Pfam" id="PF12974">
    <property type="entry name" value="Phosphonate-bd"/>
    <property type="match status" value="1"/>
</dbReference>
<accession>A0A5B1CHR2</accession>
<evidence type="ECO:0000313" key="1">
    <source>
        <dbReference type="EMBL" id="KAA1259465.1"/>
    </source>
</evidence>
<name>A0A5B1CHR2_9BACT</name>
<dbReference type="EMBL" id="VRLW01000001">
    <property type="protein sequence ID" value="KAA1259465.1"/>
    <property type="molecule type" value="Genomic_DNA"/>
</dbReference>
<evidence type="ECO:0000313" key="2">
    <source>
        <dbReference type="Proteomes" id="UP000322699"/>
    </source>
</evidence>
<gene>
    <name evidence="1" type="ORF">LF1_19990</name>
</gene>
<organism evidence="1 2">
    <name type="scientific">Rubripirellula obstinata</name>
    <dbReference type="NCBI Taxonomy" id="406547"/>
    <lineage>
        <taxon>Bacteria</taxon>
        <taxon>Pseudomonadati</taxon>
        <taxon>Planctomycetota</taxon>
        <taxon>Planctomycetia</taxon>
        <taxon>Pirellulales</taxon>
        <taxon>Pirellulaceae</taxon>
        <taxon>Rubripirellula</taxon>
    </lineage>
</organism>
<dbReference type="OrthoDB" id="264530at2"/>
<dbReference type="Proteomes" id="UP000322699">
    <property type="component" value="Unassembled WGS sequence"/>
</dbReference>
<proteinExistence type="predicted"/>
<comment type="caution">
    <text evidence="1">The sequence shown here is derived from an EMBL/GenBank/DDBJ whole genome shotgun (WGS) entry which is preliminary data.</text>
</comment>
<sequence>MIRTRRRIQSSLGTQSSLGIQSGLARLSLTIASLLIIGDALQTAQAAESNSALSLVVMDPLAAPLSCPCVEGYAQRDYTVLAKYLESTLGRPVMVTFHGSLSSAISKNDGKADIVIGKRSVVVADAASAKISLTPISRLSDQQGGTDQYGMIVVNQKDPAQSVADLADYTIIFGPSEAEEKHNAAIELLQDAGVMIPLVRRSIDEACSDGACKVIDLGPESKTAAVISSYAQPLLEGCGTIKKGDLRVVGKTEPVPFITVFIADSVDVATQTKLRGAFGNAALDPELLTALESLAGFLPVETPVVTAKKK</sequence>
<dbReference type="AlphaFoldDB" id="A0A5B1CHR2"/>
<protein>
    <submittedName>
        <fullName evidence="1">ABC transporter, phosphonate, periplasmic substrate-binding protein</fullName>
    </submittedName>
</protein>
<dbReference type="Gene3D" id="3.40.190.10">
    <property type="entry name" value="Periplasmic binding protein-like II"/>
    <property type="match status" value="2"/>
</dbReference>